<gene>
    <name evidence="2" type="ORF">J2S25_001670</name>
</gene>
<comment type="caution">
    <text evidence="2">The sequence shown here is derived from an EMBL/GenBank/DDBJ whole genome shotgun (WGS) entry which is preliminary data.</text>
</comment>
<dbReference type="Proteomes" id="UP001242313">
    <property type="component" value="Unassembled WGS sequence"/>
</dbReference>
<dbReference type="SUPFAM" id="SSF55608">
    <property type="entry name" value="Homing endonucleases"/>
    <property type="match status" value="1"/>
</dbReference>
<evidence type="ECO:0000259" key="1">
    <source>
        <dbReference type="Pfam" id="PF03161"/>
    </source>
</evidence>
<feature type="domain" description="Homing endonuclease LAGLIDADG" evidence="1">
    <location>
        <begin position="23"/>
        <end position="177"/>
    </location>
</feature>
<reference evidence="2 3" key="1">
    <citation type="submission" date="2023-07" db="EMBL/GenBank/DDBJ databases">
        <title>Genomic Encyclopedia of Type Strains, Phase IV (KMG-IV): sequencing the most valuable type-strain genomes for metagenomic binning, comparative biology and taxonomic classification.</title>
        <authorList>
            <person name="Goeker M."/>
        </authorList>
    </citation>
    <scope>NUCLEOTIDE SEQUENCE [LARGE SCALE GENOMIC DNA]</scope>
    <source>
        <strain evidence="2 3">DSM 19598</strain>
    </source>
</reference>
<accession>A0ABU0FU63</accession>
<dbReference type="RefSeq" id="WP_307191642.1">
    <property type="nucleotide sequence ID" value="NZ_JAUSUN010000007.1"/>
</dbReference>
<dbReference type="EMBL" id="JAUSUN010000007">
    <property type="protein sequence ID" value="MDQ0413467.1"/>
    <property type="molecule type" value="Genomic_DNA"/>
</dbReference>
<dbReference type="Pfam" id="PF03161">
    <property type="entry name" value="LAGLIDADG_2"/>
    <property type="match status" value="1"/>
</dbReference>
<sequence length="319" mass="37728">MGLSEELLEHIPLRSLSLINAKLLRDGNLTIEGTKQPRFRFQHSYADKGWCYFCYESLHSYIPINPPRYKKNIDPRVNAGFSETFYVQSRTTPLLTLLKKSWYAGKKKIIPLQLIEQTLSPESLAWWYQDDGHLVWKNGSPRKIILSTDNFTREENFGLIKILRELFHLEFSLDGQNRLCLYDQPQILYFIFLVQDYIHPSMARKLPPYSQITSPIKSHQKRTTIYLPFQLTKPTKEIREILFKFNPETFIANWYRDLYKSHLTTTTLIYSHQVTLIELEQNKIFMTQSRTGLRMSEIITILFFTKAKKRLSKGQTSFR</sequence>
<protein>
    <recommendedName>
        <fullName evidence="1">Homing endonuclease LAGLIDADG domain-containing protein</fullName>
    </recommendedName>
</protein>
<dbReference type="Gene3D" id="3.10.28.10">
    <property type="entry name" value="Homing endonucleases"/>
    <property type="match status" value="2"/>
</dbReference>
<evidence type="ECO:0000313" key="3">
    <source>
        <dbReference type="Proteomes" id="UP001242313"/>
    </source>
</evidence>
<dbReference type="InterPro" id="IPR027434">
    <property type="entry name" value="Homing_endonucl"/>
</dbReference>
<evidence type="ECO:0000313" key="2">
    <source>
        <dbReference type="EMBL" id="MDQ0413467.1"/>
    </source>
</evidence>
<dbReference type="InterPro" id="IPR004860">
    <property type="entry name" value="LAGLIDADG_dom"/>
</dbReference>
<proteinExistence type="predicted"/>
<name>A0ABU0FU63_9BACI</name>
<keyword evidence="3" id="KW-1185">Reference proteome</keyword>
<organism evidence="2 3">
    <name type="scientific">Mesobacillus stamsii</name>
    <dbReference type="NCBI Taxonomy" id="225347"/>
    <lineage>
        <taxon>Bacteria</taxon>
        <taxon>Bacillati</taxon>
        <taxon>Bacillota</taxon>
        <taxon>Bacilli</taxon>
        <taxon>Bacillales</taxon>
        <taxon>Bacillaceae</taxon>
        <taxon>Mesobacillus</taxon>
    </lineage>
</organism>